<dbReference type="HAMAP" id="MF_01470">
    <property type="entry name" value="Cas1"/>
    <property type="match status" value="1"/>
</dbReference>
<keyword evidence="3" id="KW-0255">Endonuclease</keyword>
<proteinExistence type="inferred from homology"/>
<dbReference type="GO" id="GO:0046872">
    <property type="term" value="F:metal ion binding"/>
    <property type="evidence" value="ECO:0007669"/>
    <property type="project" value="UniProtKB-KW"/>
</dbReference>
<keyword evidence="10" id="KW-0695">RNA-directed DNA polymerase</keyword>
<dbReference type="CDD" id="cd09634">
    <property type="entry name" value="Cas1_I-II-III"/>
    <property type="match status" value="1"/>
</dbReference>
<dbReference type="Gene3D" id="1.20.120.920">
    <property type="entry name" value="CRISPR-associated endonuclease Cas1, C-terminal domain"/>
    <property type="match status" value="1"/>
</dbReference>
<dbReference type="Pfam" id="PF00078">
    <property type="entry name" value="RVT_1"/>
    <property type="match status" value="1"/>
</dbReference>
<dbReference type="GO" id="GO:0003677">
    <property type="term" value="F:DNA binding"/>
    <property type="evidence" value="ECO:0007669"/>
    <property type="project" value="UniProtKB-KW"/>
</dbReference>
<evidence type="ECO:0000256" key="1">
    <source>
        <dbReference type="ARBA" id="ARBA00022722"/>
    </source>
</evidence>
<evidence type="ECO:0000256" key="2">
    <source>
        <dbReference type="ARBA" id="ARBA00022723"/>
    </source>
</evidence>
<keyword evidence="6" id="KW-0051">Antiviral defense</keyword>
<gene>
    <name evidence="10" type="ORF">MNBD_NITROSPIRAE03-417</name>
</gene>
<evidence type="ECO:0000256" key="3">
    <source>
        <dbReference type="ARBA" id="ARBA00022759"/>
    </source>
</evidence>
<keyword evidence="5" id="KW-0460">Magnesium</keyword>
<dbReference type="CDD" id="cd01651">
    <property type="entry name" value="RT_G2_intron"/>
    <property type="match status" value="1"/>
</dbReference>
<dbReference type="GO" id="GO:0004519">
    <property type="term" value="F:endonuclease activity"/>
    <property type="evidence" value="ECO:0007669"/>
    <property type="project" value="UniProtKB-KW"/>
</dbReference>
<dbReference type="PANTHER" id="PTHR34353:SF2">
    <property type="entry name" value="CRISPR-ASSOCIATED ENDONUCLEASE CAS1 1"/>
    <property type="match status" value="1"/>
</dbReference>
<dbReference type="InterPro" id="IPR042211">
    <property type="entry name" value="CRISPR-assoc_Cas1_N"/>
</dbReference>
<dbReference type="InterPro" id="IPR042206">
    <property type="entry name" value="CRISPR-assoc_Cas1_C"/>
</dbReference>
<dbReference type="NCBIfam" id="TIGR00287">
    <property type="entry name" value="cas1"/>
    <property type="match status" value="1"/>
</dbReference>
<keyword evidence="8" id="KW-0464">Manganese</keyword>
<keyword evidence="10" id="KW-0548">Nucleotidyltransferase</keyword>
<dbReference type="InterPro" id="IPR050646">
    <property type="entry name" value="Cas1"/>
</dbReference>
<keyword evidence="7" id="KW-0238">DNA-binding</keyword>
<dbReference type="InterPro" id="IPR043502">
    <property type="entry name" value="DNA/RNA_pol_sf"/>
</dbReference>
<sequence length="585" mass="67604">ECSFAYRKGRSVKKAVQKIIDYRERGYVWVVDADITSYFDEIDHEILLKEIRKYVDDERVIRLIRLWLESDVVYRGRRKRLLKGVPQGSPISPLLSNLYLDGFDETLMKARYKHVRFADDFIILCKERPDAEDALELTEDALKKLRLSLHHDKTRLVHFNDGFKYLGVEFLRSMIFRPIYEDKPEIDNEPVRPPIVAAREKTVITPRVSDLPDTAMAEAFKEALEESEEENLDSFFQERPEIEPSASKNPFLRTLYLLEQGSVLAKEDERFRILKDRMEIKVIPAIKVDQVLVFGNVQLTTQAMKFCLEKEIPVILLSSRGRYFGEISSFKITNVALHKRQFEMADNEALSLETGKAIIKAKINNSKVIIQRFGRKRKHLSFASEVQKMKLMLNRVSGILMRDELMGVEGAASAMYFSALRTLLGDEWGFRKRQKQPPPDPVNSLLSYGYTLLFYNIFAMVRMHGLHPYIGFLHKLRNGHPALVSDILEEFRAPVVDAVVISLILRGSIKKEDFLLPRGRGSPCLLKGDARKVFIRAFENKMNSSISHAPTGHQVDYRRCIDLQVQGLRQVIEGNMEEYKPMMIK</sequence>
<keyword evidence="4" id="KW-0378">Hydrolase</keyword>
<organism evidence="10">
    <name type="scientific">hydrothermal vent metagenome</name>
    <dbReference type="NCBI Taxonomy" id="652676"/>
    <lineage>
        <taxon>unclassified sequences</taxon>
        <taxon>metagenomes</taxon>
        <taxon>ecological metagenomes</taxon>
    </lineage>
</organism>
<reference evidence="10" key="1">
    <citation type="submission" date="2018-06" db="EMBL/GenBank/DDBJ databases">
        <authorList>
            <person name="Zhirakovskaya E."/>
        </authorList>
    </citation>
    <scope>NUCLEOTIDE SEQUENCE</scope>
</reference>
<dbReference type="GO" id="GO:0003964">
    <property type="term" value="F:RNA-directed DNA polymerase activity"/>
    <property type="evidence" value="ECO:0007669"/>
    <property type="project" value="UniProtKB-KW"/>
</dbReference>
<name>A0A3B1DYV7_9ZZZZ</name>
<evidence type="ECO:0000313" key="10">
    <source>
        <dbReference type="EMBL" id="VAX34217.1"/>
    </source>
</evidence>
<dbReference type="Gene3D" id="3.100.10.20">
    <property type="entry name" value="CRISPR-associated endonuclease Cas1, N-terminal domain"/>
    <property type="match status" value="1"/>
</dbReference>
<keyword evidence="1" id="KW-0540">Nuclease</keyword>
<evidence type="ECO:0000256" key="4">
    <source>
        <dbReference type="ARBA" id="ARBA00022801"/>
    </source>
</evidence>
<dbReference type="InterPro" id="IPR000477">
    <property type="entry name" value="RT_dom"/>
</dbReference>
<feature type="non-terminal residue" evidence="10">
    <location>
        <position position="1"/>
    </location>
</feature>
<evidence type="ECO:0000256" key="6">
    <source>
        <dbReference type="ARBA" id="ARBA00023118"/>
    </source>
</evidence>
<dbReference type="EC" id="2.7.7.49" evidence="10"/>
<accession>A0A3B1DYV7</accession>
<dbReference type="Pfam" id="PF01867">
    <property type="entry name" value="Cas_Cas1"/>
    <property type="match status" value="1"/>
</dbReference>
<dbReference type="GO" id="GO:0016787">
    <property type="term" value="F:hydrolase activity"/>
    <property type="evidence" value="ECO:0007669"/>
    <property type="project" value="UniProtKB-KW"/>
</dbReference>
<dbReference type="InterPro" id="IPR002729">
    <property type="entry name" value="CRISPR-assoc_Cas1"/>
</dbReference>
<dbReference type="GO" id="GO:0051607">
    <property type="term" value="P:defense response to virus"/>
    <property type="evidence" value="ECO:0007669"/>
    <property type="project" value="UniProtKB-KW"/>
</dbReference>
<dbReference type="AlphaFoldDB" id="A0A3B1DYV7"/>
<evidence type="ECO:0000256" key="5">
    <source>
        <dbReference type="ARBA" id="ARBA00022842"/>
    </source>
</evidence>
<feature type="domain" description="Reverse transcriptase" evidence="9">
    <location>
        <begin position="1"/>
        <end position="170"/>
    </location>
</feature>
<dbReference type="GO" id="GO:0043571">
    <property type="term" value="P:maintenance of CRISPR repeat elements"/>
    <property type="evidence" value="ECO:0007669"/>
    <property type="project" value="InterPro"/>
</dbReference>
<keyword evidence="10" id="KW-0808">Transferase</keyword>
<dbReference type="PANTHER" id="PTHR34353">
    <property type="entry name" value="CRISPR-ASSOCIATED ENDONUCLEASE CAS1 1"/>
    <property type="match status" value="1"/>
</dbReference>
<evidence type="ECO:0000256" key="7">
    <source>
        <dbReference type="ARBA" id="ARBA00023125"/>
    </source>
</evidence>
<evidence type="ECO:0000259" key="9">
    <source>
        <dbReference type="PROSITE" id="PS50878"/>
    </source>
</evidence>
<dbReference type="EMBL" id="UOGI01000274">
    <property type="protein sequence ID" value="VAX34217.1"/>
    <property type="molecule type" value="Genomic_DNA"/>
</dbReference>
<dbReference type="PROSITE" id="PS50878">
    <property type="entry name" value="RT_POL"/>
    <property type="match status" value="1"/>
</dbReference>
<keyword evidence="2" id="KW-0479">Metal-binding</keyword>
<evidence type="ECO:0000256" key="8">
    <source>
        <dbReference type="ARBA" id="ARBA00023211"/>
    </source>
</evidence>
<protein>
    <submittedName>
        <fullName evidence="10">Retron-type RNA-directed DNA polymerase</fullName>
        <ecNumber evidence="10">2.7.7.49</ecNumber>
    </submittedName>
</protein>
<dbReference type="SUPFAM" id="SSF56672">
    <property type="entry name" value="DNA/RNA polymerases"/>
    <property type="match status" value="1"/>
</dbReference>